<evidence type="ECO:0000259" key="5">
    <source>
        <dbReference type="PROSITE" id="PS00662"/>
    </source>
</evidence>
<accession>A0ABW8TV62</accession>
<dbReference type="SUPFAM" id="SSF160246">
    <property type="entry name" value="EspE N-terminal domain-like"/>
    <property type="match status" value="1"/>
</dbReference>
<dbReference type="SUPFAM" id="SSF52540">
    <property type="entry name" value="P-loop containing nucleoside triphosphate hydrolases"/>
    <property type="match status" value="1"/>
</dbReference>
<feature type="domain" description="Bacterial type II secretion system protein E" evidence="5">
    <location>
        <begin position="332"/>
        <end position="346"/>
    </location>
</feature>
<dbReference type="InterPro" id="IPR027417">
    <property type="entry name" value="P-loop_NTPase"/>
</dbReference>
<dbReference type="CDD" id="cd01129">
    <property type="entry name" value="PulE-GspE-like"/>
    <property type="match status" value="1"/>
</dbReference>
<dbReference type="SMART" id="SM00382">
    <property type="entry name" value="AAA"/>
    <property type="match status" value="1"/>
</dbReference>
<dbReference type="InterPro" id="IPR003593">
    <property type="entry name" value="AAA+_ATPase"/>
</dbReference>
<dbReference type="PANTHER" id="PTHR30258">
    <property type="entry name" value="TYPE II SECRETION SYSTEM PROTEIN GSPE-RELATED"/>
    <property type="match status" value="1"/>
</dbReference>
<keyword evidence="4" id="KW-0175">Coiled coil</keyword>
<protein>
    <submittedName>
        <fullName evidence="6">GspE/PulE family protein</fullName>
    </submittedName>
</protein>
<dbReference type="InterPro" id="IPR007831">
    <property type="entry name" value="T2SS_GspE_N"/>
</dbReference>
<evidence type="ECO:0000256" key="4">
    <source>
        <dbReference type="SAM" id="Coils"/>
    </source>
</evidence>
<keyword evidence="7" id="KW-1185">Reference proteome</keyword>
<dbReference type="Pfam" id="PF05157">
    <property type="entry name" value="MshEN"/>
    <property type="match status" value="1"/>
</dbReference>
<dbReference type="Gene3D" id="3.40.50.300">
    <property type="entry name" value="P-loop containing nucleotide triphosphate hydrolases"/>
    <property type="match status" value="1"/>
</dbReference>
<comment type="similarity">
    <text evidence="1">Belongs to the GSP E family.</text>
</comment>
<dbReference type="Gene3D" id="3.30.450.90">
    <property type="match status" value="1"/>
</dbReference>
<dbReference type="PROSITE" id="PS00662">
    <property type="entry name" value="T2SP_E"/>
    <property type="match status" value="1"/>
</dbReference>
<sequence length="512" mass="58682">MWFTNMSSFEIKNDRIIDLNGIKPDYEVMNFIPKEIMIKYCLIPLYMKENSLYIAAYKIEENQILKDLVFLTKRNLKVFYAAKSQIENLINQVDKIDDTNSMLEKLKFQYKNLVKEERVYNSSFIHSEASPVIRITNTIIEQGINYKASDIHIEPFEEAARVRYRLDGYLLDDFTLPKEIFSSICSRIKLQANMDIAEKRLPQDGKIAFKYEGEYKDLRVSTLPVLYGEKIVIRILYKSNKLLNLKSLGFDNLDEELMNNLLKSTHGIILVTGPTGSGKTTTLYSMLNHVNKSHNNIVTIEDPVEMALKGINQVNVNNKAGLTFANGLKSLLRQDPDIVMVGEIRDEVTAEIAVRAAITGHLVISTLHTNDAASSVIRLKDMGIPTYLIADSLVAVIAQRLVREICSFCKEPYEPNIEERSNLNLEPNEVLYKGKGCVFCNYTGYKKRIIVYEIMKTSEELRELITRSKNVDDIRELIKNLGMRSISENCRDKAVKGLTTYEEYIKLRGNNF</sequence>
<dbReference type="Proteomes" id="UP001623661">
    <property type="component" value="Unassembled WGS sequence"/>
</dbReference>
<organism evidence="6 7">
    <name type="scientific">Candidatus Clostridium radicumherbarum</name>
    <dbReference type="NCBI Taxonomy" id="3381662"/>
    <lineage>
        <taxon>Bacteria</taxon>
        <taxon>Bacillati</taxon>
        <taxon>Bacillota</taxon>
        <taxon>Clostridia</taxon>
        <taxon>Eubacteriales</taxon>
        <taxon>Clostridiaceae</taxon>
        <taxon>Clostridium</taxon>
    </lineage>
</organism>
<keyword evidence="3" id="KW-0067">ATP-binding</keyword>
<dbReference type="Gene3D" id="3.30.300.160">
    <property type="entry name" value="Type II secretion system, protein E, N-terminal domain"/>
    <property type="match status" value="1"/>
</dbReference>
<dbReference type="InterPro" id="IPR037257">
    <property type="entry name" value="T2SS_E_N_sf"/>
</dbReference>
<dbReference type="InterPro" id="IPR001482">
    <property type="entry name" value="T2SS/T4SS_dom"/>
</dbReference>
<keyword evidence="2" id="KW-0547">Nucleotide-binding</keyword>
<gene>
    <name evidence="6" type="ORF">ACJDUH_16035</name>
</gene>
<proteinExistence type="inferred from homology"/>
<dbReference type="Pfam" id="PF00437">
    <property type="entry name" value="T2SSE"/>
    <property type="match status" value="1"/>
</dbReference>
<evidence type="ECO:0000313" key="6">
    <source>
        <dbReference type="EMBL" id="MFL0269587.1"/>
    </source>
</evidence>
<dbReference type="EMBL" id="JBJHZY010000004">
    <property type="protein sequence ID" value="MFL0269587.1"/>
    <property type="molecule type" value="Genomic_DNA"/>
</dbReference>
<feature type="coiled-coil region" evidence="4">
    <location>
        <begin position="86"/>
        <end position="116"/>
    </location>
</feature>
<evidence type="ECO:0000256" key="1">
    <source>
        <dbReference type="ARBA" id="ARBA00006611"/>
    </source>
</evidence>
<evidence type="ECO:0000256" key="3">
    <source>
        <dbReference type="ARBA" id="ARBA00022840"/>
    </source>
</evidence>
<comment type="caution">
    <text evidence="6">The sequence shown here is derived from an EMBL/GenBank/DDBJ whole genome shotgun (WGS) entry which is preliminary data.</text>
</comment>
<reference evidence="6 7" key="1">
    <citation type="submission" date="2024-11" db="EMBL/GenBank/DDBJ databases">
        <authorList>
            <person name="Heng Y.C."/>
            <person name="Lim A.C.H."/>
            <person name="Lee J.K.Y."/>
            <person name="Kittelmann S."/>
        </authorList>
    </citation>
    <scope>NUCLEOTIDE SEQUENCE [LARGE SCALE GENOMIC DNA]</scope>
    <source>
        <strain evidence="6 7">WILCCON 0202</strain>
    </source>
</reference>
<name>A0ABW8TV62_9CLOT</name>
<evidence type="ECO:0000256" key="2">
    <source>
        <dbReference type="ARBA" id="ARBA00022741"/>
    </source>
</evidence>
<dbReference type="PANTHER" id="PTHR30258:SF1">
    <property type="entry name" value="PROTEIN TRANSPORT PROTEIN HOFB HOMOLOG"/>
    <property type="match status" value="1"/>
</dbReference>
<evidence type="ECO:0000313" key="7">
    <source>
        <dbReference type="Proteomes" id="UP001623661"/>
    </source>
</evidence>